<keyword evidence="2" id="KW-1185">Reference proteome</keyword>
<comment type="caution">
    <text evidence="1">The sequence shown here is derived from an EMBL/GenBank/DDBJ whole genome shotgun (WGS) entry which is preliminary data.</text>
</comment>
<accession>A0A401USP6</accession>
<evidence type="ECO:0000313" key="2">
    <source>
        <dbReference type="Proteomes" id="UP000287872"/>
    </source>
</evidence>
<dbReference type="AlphaFoldDB" id="A0A401USP6"/>
<evidence type="ECO:0000313" key="1">
    <source>
        <dbReference type="EMBL" id="GCD12582.1"/>
    </source>
</evidence>
<protein>
    <submittedName>
        <fullName evidence="1">Uncharacterized protein</fullName>
    </submittedName>
</protein>
<reference evidence="1 2" key="1">
    <citation type="submission" date="2018-11" db="EMBL/GenBank/DDBJ databases">
        <title>Genome sequencing and assembly of Clostridium tagluense strain A121.</title>
        <authorList>
            <person name="Murakami T."/>
            <person name="Segawa T."/>
            <person name="Shcherbakova V.A."/>
            <person name="Mori H."/>
            <person name="Yoshimura Y."/>
        </authorList>
    </citation>
    <scope>NUCLEOTIDE SEQUENCE [LARGE SCALE GENOMIC DNA]</scope>
    <source>
        <strain evidence="1 2">A121</strain>
    </source>
</reference>
<gene>
    <name evidence="1" type="ORF">Ctaglu_42050</name>
</gene>
<dbReference type="EMBL" id="BHYK01000037">
    <property type="protein sequence ID" value="GCD12582.1"/>
    <property type="molecule type" value="Genomic_DNA"/>
</dbReference>
<name>A0A401USP6_9CLOT</name>
<proteinExistence type="predicted"/>
<sequence length="42" mass="5020">MILDKIISYINIKRHGLIFKRNKMELDLYSLMSQGKKPKNLK</sequence>
<dbReference type="Proteomes" id="UP000287872">
    <property type="component" value="Unassembled WGS sequence"/>
</dbReference>
<organism evidence="1 2">
    <name type="scientific">Clostridium tagluense</name>
    <dbReference type="NCBI Taxonomy" id="360422"/>
    <lineage>
        <taxon>Bacteria</taxon>
        <taxon>Bacillati</taxon>
        <taxon>Bacillota</taxon>
        <taxon>Clostridia</taxon>
        <taxon>Eubacteriales</taxon>
        <taxon>Clostridiaceae</taxon>
        <taxon>Clostridium</taxon>
    </lineage>
</organism>